<gene>
    <name evidence="1" type="ORF">Ddye_024061</name>
</gene>
<dbReference type="PANTHER" id="PTHR48449:SF1">
    <property type="entry name" value="DUF1985 DOMAIN-CONTAINING PROTEIN"/>
    <property type="match status" value="1"/>
</dbReference>
<dbReference type="EMBL" id="JANJYI010000007">
    <property type="protein sequence ID" value="KAK2642298.1"/>
    <property type="molecule type" value="Genomic_DNA"/>
</dbReference>
<keyword evidence="2" id="KW-1185">Reference proteome</keyword>
<evidence type="ECO:0000313" key="2">
    <source>
        <dbReference type="Proteomes" id="UP001280121"/>
    </source>
</evidence>
<dbReference type="AlphaFoldDB" id="A0AAD9TUQ8"/>
<accession>A0AAD9TUQ8</accession>
<evidence type="ECO:0000313" key="1">
    <source>
        <dbReference type="EMBL" id="KAK2642298.1"/>
    </source>
</evidence>
<comment type="caution">
    <text evidence="1">The sequence shown here is derived from an EMBL/GenBank/DDBJ whole genome shotgun (WGS) entry which is preliminary data.</text>
</comment>
<organism evidence="1 2">
    <name type="scientific">Dipteronia dyeriana</name>
    <dbReference type="NCBI Taxonomy" id="168575"/>
    <lineage>
        <taxon>Eukaryota</taxon>
        <taxon>Viridiplantae</taxon>
        <taxon>Streptophyta</taxon>
        <taxon>Embryophyta</taxon>
        <taxon>Tracheophyta</taxon>
        <taxon>Spermatophyta</taxon>
        <taxon>Magnoliopsida</taxon>
        <taxon>eudicotyledons</taxon>
        <taxon>Gunneridae</taxon>
        <taxon>Pentapetalae</taxon>
        <taxon>rosids</taxon>
        <taxon>malvids</taxon>
        <taxon>Sapindales</taxon>
        <taxon>Sapindaceae</taxon>
        <taxon>Hippocastanoideae</taxon>
        <taxon>Acereae</taxon>
        <taxon>Dipteronia</taxon>
    </lineage>
</organism>
<name>A0AAD9TUQ8_9ROSI</name>
<dbReference type="Proteomes" id="UP001280121">
    <property type="component" value="Unassembled WGS sequence"/>
</dbReference>
<reference evidence="1" key="1">
    <citation type="journal article" date="2023" name="Plant J.">
        <title>Genome sequences and population genomics provide insights into the demographic history, inbreeding, and mutation load of two 'living fossil' tree species of Dipteronia.</title>
        <authorList>
            <person name="Feng Y."/>
            <person name="Comes H.P."/>
            <person name="Chen J."/>
            <person name="Zhu S."/>
            <person name="Lu R."/>
            <person name="Zhang X."/>
            <person name="Li P."/>
            <person name="Qiu J."/>
            <person name="Olsen K.M."/>
            <person name="Qiu Y."/>
        </authorList>
    </citation>
    <scope>NUCLEOTIDE SEQUENCE</scope>
    <source>
        <strain evidence="1">KIB01</strain>
    </source>
</reference>
<sequence>MTMHLPMKFSGGVIHQLLLRELYHNRPDDEIWFMLETYKVRLSKVEFCLITGLQFRVVPDTTWYRSEDNGIHRRYFTVTKLVPTPTKRDEPYYAYLVEALPELDSVRGTSVVPSDIEDLEAKFNGWRPHTQSKGSEPEFGGGRH</sequence>
<protein>
    <submittedName>
        <fullName evidence="1">Uncharacterized protein</fullName>
    </submittedName>
</protein>
<dbReference type="PANTHER" id="PTHR48449">
    <property type="entry name" value="DUF1985 DOMAIN-CONTAINING PROTEIN"/>
    <property type="match status" value="1"/>
</dbReference>
<proteinExistence type="predicted"/>